<evidence type="ECO:0000313" key="1">
    <source>
        <dbReference type="EMBL" id="OEL15917.1"/>
    </source>
</evidence>
<name>A0A1E5UST2_9POAL</name>
<feature type="non-terminal residue" evidence="1">
    <location>
        <position position="1"/>
    </location>
</feature>
<reference evidence="1 2" key="1">
    <citation type="submission" date="2016-09" db="EMBL/GenBank/DDBJ databases">
        <title>The draft genome of Dichanthelium oligosanthes: A C3 panicoid grass species.</title>
        <authorList>
            <person name="Studer A.J."/>
            <person name="Schnable J.C."/>
            <person name="Brutnell T.P."/>
        </authorList>
    </citation>
    <scope>NUCLEOTIDE SEQUENCE [LARGE SCALE GENOMIC DNA]</scope>
    <source>
        <strain evidence="2">cv. Kellogg 1175</strain>
        <tissue evidence="1">Leaf</tissue>
    </source>
</reference>
<sequence length="84" mass="9241">LLSQETRPNNQPSADPEVCLFENYRDEQPRETASVPKNPVIPFKPKPDFSRVNTAQQQMVNGFGVLAAKGARGAGPKAMTEKPF</sequence>
<evidence type="ECO:0000313" key="2">
    <source>
        <dbReference type="Proteomes" id="UP000095767"/>
    </source>
</evidence>
<accession>A0A1E5UST2</accession>
<comment type="caution">
    <text evidence="1">The sequence shown here is derived from an EMBL/GenBank/DDBJ whole genome shotgun (WGS) entry which is preliminary data.</text>
</comment>
<organism evidence="1 2">
    <name type="scientific">Dichanthelium oligosanthes</name>
    <dbReference type="NCBI Taxonomy" id="888268"/>
    <lineage>
        <taxon>Eukaryota</taxon>
        <taxon>Viridiplantae</taxon>
        <taxon>Streptophyta</taxon>
        <taxon>Embryophyta</taxon>
        <taxon>Tracheophyta</taxon>
        <taxon>Spermatophyta</taxon>
        <taxon>Magnoliopsida</taxon>
        <taxon>Liliopsida</taxon>
        <taxon>Poales</taxon>
        <taxon>Poaceae</taxon>
        <taxon>PACMAD clade</taxon>
        <taxon>Panicoideae</taxon>
        <taxon>Panicodae</taxon>
        <taxon>Paniceae</taxon>
        <taxon>Dichantheliinae</taxon>
        <taxon>Dichanthelium</taxon>
    </lineage>
</organism>
<gene>
    <name evidence="1" type="ORF">BAE44_0023064</name>
</gene>
<dbReference type="EMBL" id="LWDX02065006">
    <property type="protein sequence ID" value="OEL15917.1"/>
    <property type="molecule type" value="Genomic_DNA"/>
</dbReference>
<protein>
    <submittedName>
        <fullName evidence="1">Uncharacterized protein</fullName>
    </submittedName>
</protein>
<dbReference type="AlphaFoldDB" id="A0A1E5UST2"/>
<keyword evidence="2" id="KW-1185">Reference proteome</keyword>
<proteinExistence type="predicted"/>
<dbReference type="Proteomes" id="UP000095767">
    <property type="component" value="Unassembled WGS sequence"/>
</dbReference>